<name>A0ABR2UQ50_9PEZI</name>
<gene>
    <name evidence="2" type="ORF">SUNI508_09483</name>
</gene>
<organism evidence="2 3">
    <name type="scientific">Seiridium unicorne</name>
    <dbReference type="NCBI Taxonomy" id="138068"/>
    <lineage>
        <taxon>Eukaryota</taxon>
        <taxon>Fungi</taxon>
        <taxon>Dikarya</taxon>
        <taxon>Ascomycota</taxon>
        <taxon>Pezizomycotina</taxon>
        <taxon>Sordariomycetes</taxon>
        <taxon>Xylariomycetidae</taxon>
        <taxon>Amphisphaeriales</taxon>
        <taxon>Sporocadaceae</taxon>
        <taxon>Seiridium</taxon>
    </lineage>
</organism>
<comment type="caution">
    <text evidence="2">The sequence shown here is derived from an EMBL/GenBank/DDBJ whole genome shotgun (WGS) entry which is preliminary data.</text>
</comment>
<sequence length="186" mass="21283">MPIRTDSVCINKNGYDERRTQVEIMDKIYGKAERVIIGPRGSYGNDDTFMPLFKDNELLHCLRGHLKHQAPYTLHSEECPRTEMVAMSQAAFLPTINFQAWWSRARIVQEVVLAVDDPLVLVGNYAINWSRLMEMLHLLRTWNTAKPDTLCKPQTLSSIVRQHTYTECIPSETPIATKISVLLAKP</sequence>
<dbReference type="EMBL" id="JARVKF010000404">
    <property type="protein sequence ID" value="KAK9416785.1"/>
    <property type="molecule type" value="Genomic_DNA"/>
</dbReference>
<accession>A0ABR2UQ50</accession>
<proteinExistence type="predicted"/>
<evidence type="ECO:0000259" key="1">
    <source>
        <dbReference type="Pfam" id="PF06985"/>
    </source>
</evidence>
<dbReference type="PANTHER" id="PTHR24148">
    <property type="entry name" value="ANKYRIN REPEAT DOMAIN-CONTAINING PROTEIN 39 HOMOLOG-RELATED"/>
    <property type="match status" value="1"/>
</dbReference>
<protein>
    <submittedName>
        <fullName evidence="2">Heterokaryon incompatibility domain-containing protein</fullName>
    </submittedName>
</protein>
<keyword evidence="3" id="KW-1185">Reference proteome</keyword>
<evidence type="ECO:0000313" key="3">
    <source>
        <dbReference type="Proteomes" id="UP001408356"/>
    </source>
</evidence>
<dbReference type="PANTHER" id="PTHR24148:SF64">
    <property type="entry name" value="HETEROKARYON INCOMPATIBILITY DOMAIN-CONTAINING PROTEIN"/>
    <property type="match status" value="1"/>
</dbReference>
<evidence type="ECO:0000313" key="2">
    <source>
        <dbReference type="EMBL" id="KAK9416785.1"/>
    </source>
</evidence>
<feature type="domain" description="Heterokaryon incompatibility" evidence="1">
    <location>
        <begin position="6"/>
        <end position="110"/>
    </location>
</feature>
<reference evidence="2 3" key="1">
    <citation type="journal article" date="2024" name="J. Plant Pathol.">
        <title>Sequence and assembly of the genome of Seiridium unicorne, isolate CBS 538.82, causal agent of cypress canker disease.</title>
        <authorList>
            <person name="Scali E."/>
            <person name="Rocca G.D."/>
            <person name="Danti R."/>
            <person name="Garbelotto M."/>
            <person name="Barberini S."/>
            <person name="Baroncelli R."/>
            <person name="Emiliani G."/>
        </authorList>
    </citation>
    <scope>NUCLEOTIDE SEQUENCE [LARGE SCALE GENOMIC DNA]</scope>
    <source>
        <strain evidence="2 3">BM-138-508</strain>
    </source>
</reference>
<dbReference type="Proteomes" id="UP001408356">
    <property type="component" value="Unassembled WGS sequence"/>
</dbReference>
<dbReference type="InterPro" id="IPR052895">
    <property type="entry name" value="HetReg/Transcr_Mod"/>
</dbReference>
<dbReference type="Pfam" id="PF06985">
    <property type="entry name" value="HET"/>
    <property type="match status" value="1"/>
</dbReference>
<dbReference type="InterPro" id="IPR010730">
    <property type="entry name" value="HET"/>
</dbReference>